<feature type="transmembrane region" description="Helical" evidence="9">
    <location>
        <begin position="125"/>
        <end position="146"/>
    </location>
</feature>
<keyword evidence="4 8" id="KW-0997">Cell inner membrane</keyword>
<reference evidence="12" key="1">
    <citation type="journal article" date="2023" name="Int. J. Syst. Evol. Microbiol.">
        <title>Sinisalibacter aestuarii sp. nov., isolated from estuarine sediment of the Arakawa River.</title>
        <authorList>
            <person name="Arafat S.T."/>
            <person name="Hirano S."/>
            <person name="Sato A."/>
            <person name="Takeuchi K."/>
            <person name="Yasuda T."/>
            <person name="Terahara T."/>
            <person name="Hamada M."/>
            <person name="Kobayashi T."/>
        </authorList>
    </citation>
    <scope>NUCLEOTIDE SEQUENCE</scope>
    <source>
        <strain evidence="12">B-399</strain>
    </source>
</reference>
<dbReference type="Proteomes" id="UP001144205">
    <property type="component" value="Unassembled WGS sequence"/>
</dbReference>
<dbReference type="PANTHER" id="PTHR33362:SF5">
    <property type="entry name" value="C4-DICARBOXYLATE TRAP TRANSPORTER LARGE PERMEASE PROTEIN DCTM"/>
    <property type="match status" value="1"/>
</dbReference>
<evidence type="ECO:0000256" key="1">
    <source>
        <dbReference type="ARBA" id="ARBA00004429"/>
    </source>
</evidence>
<proteinExistence type="predicted"/>
<keyword evidence="2 8" id="KW-0813">Transport</keyword>
<evidence type="ECO:0000313" key="12">
    <source>
        <dbReference type="EMBL" id="GKY88276.1"/>
    </source>
</evidence>
<dbReference type="PANTHER" id="PTHR33362">
    <property type="entry name" value="SIALIC ACID TRAP TRANSPORTER PERMEASE PROTEIN SIAT-RELATED"/>
    <property type="match status" value="1"/>
</dbReference>
<evidence type="ECO:0000259" key="11">
    <source>
        <dbReference type="Pfam" id="PF06808"/>
    </source>
</evidence>
<organism evidence="12 13">
    <name type="scientific">Sinisalibacter aestuarii</name>
    <dbReference type="NCBI Taxonomy" id="2949426"/>
    <lineage>
        <taxon>Bacteria</taxon>
        <taxon>Pseudomonadati</taxon>
        <taxon>Pseudomonadota</taxon>
        <taxon>Alphaproteobacteria</taxon>
        <taxon>Rhodobacterales</taxon>
        <taxon>Roseobacteraceae</taxon>
        <taxon>Sinisalibacter</taxon>
    </lineage>
</organism>
<evidence type="ECO:0000313" key="13">
    <source>
        <dbReference type="Proteomes" id="UP001144205"/>
    </source>
</evidence>
<keyword evidence="13" id="KW-1185">Reference proteome</keyword>
<gene>
    <name evidence="12" type="ORF">STA1M1_21450</name>
</gene>
<accession>A0ABQ5LTF8</accession>
<evidence type="ECO:0000256" key="4">
    <source>
        <dbReference type="ARBA" id="ARBA00022519"/>
    </source>
</evidence>
<feature type="transmembrane region" description="Helical" evidence="9">
    <location>
        <begin position="363"/>
        <end position="388"/>
    </location>
</feature>
<name>A0ABQ5LTF8_9RHOB</name>
<feature type="transmembrane region" description="Helical" evidence="9">
    <location>
        <begin position="409"/>
        <end position="428"/>
    </location>
</feature>
<evidence type="ECO:0008006" key="14">
    <source>
        <dbReference type="Google" id="ProtNLM"/>
    </source>
</evidence>
<keyword evidence="3" id="KW-1003">Cell membrane</keyword>
<feature type="transmembrane region" description="Helical" evidence="9">
    <location>
        <begin position="81"/>
        <end position="105"/>
    </location>
</feature>
<dbReference type="InterPro" id="IPR010656">
    <property type="entry name" value="DctM"/>
</dbReference>
<dbReference type="InterPro" id="IPR055348">
    <property type="entry name" value="DctQ"/>
</dbReference>
<feature type="transmembrane region" description="Helical" evidence="9">
    <location>
        <begin position="434"/>
        <end position="458"/>
    </location>
</feature>
<feature type="domain" description="Tripartite ATP-independent periplasmic transporters DctQ component" evidence="10">
    <location>
        <begin position="21"/>
        <end position="148"/>
    </location>
</feature>
<comment type="function">
    <text evidence="8">Part of the tripartite ATP-independent periplasmic (TRAP) transport system.</text>
</comment>
<feature type="transmembrane region" description="Helical" evidence="9">
    <location>
        <begin position="41"/>
        <end position="60"/>
    </location>
</feature>
<protein>
    <recommendedName>
        <fullName evidence="14">TRAP transporter large permease subunit</fullName>
    </recommendedName>
</protein>
<keyword evidence="5 9" id="KW-0812">Transmembrane</keyword>
<evidence type="ECO:0000256" key="6">
    <source>
        <dbReference type="ARBA" id="ARBA00022989"/>
    </source>
</evidence>
<feature type="transmembrane region" description="Helical" evidence="9">
    <location>
        <begin position="199"/>
        <end position="226"/>
    </location>
</feature>
<dbReference type="Pfam" id="PF06808">
    <property type="entry name" value="DctM"/>
    <property type="match status" value="1"/>
</dbReference>
<dbReference type="Pfam" id="PF04290">
    <property type="entry name" value="DctQ"/>
    <property type="match status" value="1"/>
</dbReference>
<evidence type="ECO:0000256" key="8">
    <source>
        <dbReference type="RuleBase" id="RU369079"/>
    </source>
</evidence>
<evidence type="ECO:0000259" key="10">
    <source>
        <dbReference type="Pfam" id="PF04290"/>
    </source>
</evidence>
<feature type="transmembrane region" description="Helical" evidence="9">
    <location>
        <begin position="470"/>
        <end position="491"/>
    </location>
</feature>
<comment type="caution">
    <text evidence="12">The sequence shown here is derived from an EMBL/GenBank/DDBJ whole genome shotgun (WGS) entry which is preliminary data.</text>
</comment>
<evidence type="ECO:0000256" key="3">
    <source>
        <dbReference type="ARBA" id="ARBA00022475"/>
    </source>
</evidence>
<comment type="subcellular location">
    <subcellularLocation>
        <location evidence="1 8">Cell inner membrane</location>
        <topology evidence="1 8">Multi-pass membrane protein</topology>
    </subcellularLocation>
</comment>
<feature type="transmembrane region" description="Helical" evidence="9">
    <location>
        <begin position="549"/>
        <end position="573"/>
    </location>
</feature>
<feature type="transmembrane region" description="Helical" evidence="9">
    <location>
        <begin position="287"/>
        <end position="315"/>
    </location>
</feature>
<dbReference type="RefSeq" id="WP_281842323.1">
    <property type="nucleotide sequence ID" value="NZ_BROH01000006.1"/>
</dbReference>
<dbReference type="InterPro" id="IPR004681">
    <property type="entry name" value="TRAP_DctM"/>
</dbReference>
<feature type="transmembrane region" description="Helical" evidence="9">
    <location>
        <begin position="594"/>
        <end position="615"/>
    </location>
</feature>
<feature type="transmembrane region" description="Helical" evidence="9">
    <location>
        <begin position="167"/>
        <end position="187"/>
    </location>
</feature>
<dbReference type="EMBL" id="BROH01000006">
    <property type="protein sequence ID" value="GKY88276.1"/>
    <property type="molecule type" value="Genomic_DNA"/>
</dbReference>
<evidence type="ECO:0000256" key="2">
    <source>
        <dbReference type="ARBA" id="ARBA00022448"/>
    </source>
</evidence>
<sequence>MFSRASALSGYLAGAALLLAALAVTTDVILRWAIDRPIKGLFELSELGFAAIIALGFAYANDTRRHVALELIGSLTGRKRGLHVVASLLSAVTFALFTYFLWHHAGAKTSYGETTLVLGLPIGPFWYAASGLMALSFLAQIPAVLLDLREIAGNAPREIASELAAPLLLLAGFALAIGALFLLPSGATALTKVGLGFAALYLLALAHVPLGVALAIAGLLGSYALLGQTPAQLIGINSLTGSLASPDLAALPLFLLMGNLAIAAGFADDIFQAASALFGRLRGGHALATIIGCAGFGAISGSSVATTATIGGVAYREMKTRNYAPGLATGSIAAGGTLGALVPPSVILIIYCVIAEQSISEAFAAALVPALLAIALYAVTVLVLAHLSPRMAPAPGPEQRFRPIFALRAAWRPAALFLSVLGGLYGGLFTVQEAAAVGTGFAFVFWLASGRASIAGLLDAIREAVASSAVFYLILIGAGIFGSFLNLAGVTNAVLSVINPETMPAWLVLALLAIMYLILGSVFDTVAALVVTVPFVIPIILALDYDLVWWGIVTLSLVEIGMITPPIGMNVFVLKGMLGGQVSIASIFRGVIPFLAADLVRLVILIAFPGLTLWLPSAW</sequence>
<feature type="transmembrane region" description="Helical" evidence="9">
    <location>
        <begin position="327"/>
        <end position="351"/>
    </location>
</feature>
<keyword evidence="6 9" id="KW-1133">Transmembrane helix</keyword>
<evidence type="ECO:0000256" key="9">
    <source>
        <dbReference type="SAM" id="Phobius"/>
    </source>
</evidence>
<keyword evidence="7 9" id="KW-0472">Membrane</keyword>
<evidence type="ECO:0000256" key="7">
    <source>
        <dbReference type="ARBA" id="ARBA00023136"/>
    </source>
</evidence>
<feature type="transmembrane region" description="Helical" evidence="9">
    <location>
        <begin position="526"/>
        <end position="543"/>
    </location>
</feature>
<feature type="transmembrane region" description="Helical" evidence="9">
    <location>
        <begin position="503"/>
        <end position="519"/>
    </location>
</feature>
<evidence type="ECO:0000256" key="5">
    <source>
        <dbReference type="ARBA" id="ARBA00022692"/>
    </source>
</evidence>
<feature type="domain" description="TRAP C4-dicarboxylate transport system permease DctM subunit" evidence="11">
    <location>
        <begin position="198"/>
        <end position="611"/>
    </location>
</feature>